<keyword evidence="3" id="KW-1185">Reference proteome</keyword>
<evidence type="ECO:0000313" key="3">
    <source>
        <dbReference type="Proteomes" id="UP000324222"/>
    </source>
</evidence>
<accession>A0A5B7JLN4</accession>
<dbReference type="AlphaFoldDB" id="A0A5B7JLN4"/>
<feature type="region of interest" description="Disordered" evidence="1">
    <location>
        <begin position="109"/>
        <end position="159"/>
    </location>
</feature>
<organism evidence="2 3">
    <name type="scientific">Portunus trituberculatus</name>
    <name type="common">Swimming crab</name>
    <name type="synonym">Neptunus trituberculatus</name>
    <dbReference type="NCBI Taxonomy" id="210409"/>
    <lineage>
        <taxon>Eukaryota</taxon>
        <taxon>Metazoa</taxon>
        <taxon>Ecdysozoa</taxon>
        <taxon>Arthropoda</taxon>
        <taxon>Crustacea</taxon>
        <taxon>Multicrustacea</taxon>
        <taxon>Malacostraca</taxon>
        <taxon>Eumalacostraca</taxon>
        <taxon>Eucarida</taxon>
        <taxon>Decapoda</taxon>
        <taxon>Pleocyemata</taxon>
        <taxon>Brachyura</taxon>
        <taxon>Eubrachyura</taxon>
        <taxon>Portunoidea</taxon>
        <taxon>Portunidae</taxon>
        <taxon>Portuninae</taxon>
        <taxon>Portunus</taxon>
    </lineage>
</organism>
<evidence type="ECO:0000313" key="2">
    <source>
        <dbReference type="EMBL" id="MPC95515.1"/>
    </source>
</evidence>
<reference evidence="2 3" key="1">
    <citation type="submission" date="2019-05" db="EMBL/GenBank/DDBJ databases">
        <title>Another draft genome of Portunus trituberculatus and its Hox gene families provides insights of decapod evolution.</title>
        <authorList>
            <person name="Jeong J.-H."/>
            <person name="Song I."/>
            <person name="Kim S."/>
            <person name="Choi T."/>
            <person name="Kim D."/>
            <person name="Ryu S."/>
            <person name="Kim W."/>
        </authorList>
    </citation>
    <scope>NUCLEOTIDE SEQUENCE [LARGE SCALE GENOMIC DNA]</scope>
    <source>
        <tissue evidence="2">Muscle</tissue>
    </source>
</reference>
<name>A0A5B7JLN4_PORTR</name>
<feature type="compositionally biased region" description="Gly residues" evidence="1">
    <location>
        <begin position="116"/>
        <end position="126"/>
    </location>
</feature>
<evidence type="ECO:0000256" key="1">
    <source>
        <dbReference type="SAM" id="MobiDB-lite"/>
    </source>
</evidence>
<proteinExistence type="predicted"/>
<dbReference type="Proteomes" id="UP000324222">
    <property type="component" value="Unassembled WGS sequence"/>
</dbReference>
<gene>
    <name evidence="2" type="ORF">E2C01_090732</name>
</gene>
<comment type="caution">
    <text evidence="2">The sequence shown here is derived from an EMBL/GenBank/DDBJ whole genome shotgun (WGS) entry which is preliminary data.</text>
</comment>
<protein>
    <submittedName>
        <fullName evidence="2">Uncharacterized protein</fullName>
    </submittedName>
</protein>
<feature type="compositionally biased region" description="Pro residues" evidence="1">
    <location>
        <begin position="146"/>
        <end position="158"/>
    </location>
</feature>
<feature type="region of interest" description="Disordered" evidence="1">
    <location>
        <begin position="186"/>
        <end position="272"/>
    </location>
</feature>
<sequence length="272" mass="28601">MGGAWRGRKDPKCDKRRLACPPCGGGRRGAGRGGAGWRAAAPRRALHLHCCPKVAHQNCDCGVARGRKAPLGRESWGRAPLWDTLIGGSAPPCPACPNLSSPEPRRLGKMEECSVGSGGGHGGGRGACRSRHARPTPTRPHLHLPDTPPPPRRTPSPPLTAHTFIFPVLHFVRGCRTDVLHVRCSGPVAGRRPITGRHPLLSPHDLATATSAPPHPPLLPRNGRGASQPVRGTPTTPAVRAGSRNAEIPAKCRRAPPRRQAAVSGGAAGRRG</sequence>
<dbReference type="EMBL" id="VSRR010102542">
    <property type="protein sequence ID" value="MPC95515.1"/>
    <property type="molecule type" value="Genomic_DNA"/>
</dbReference>